<reference evidence="2" key="1">
    <citation type="submission" date="2020-02" db="EMBL/GenBank/DDBJ databases">
        <authorList>
            <person name="Chen W.-M."/>
        </authorList>
    </citation>
    <scope>NUCLEOTIDE SEQUENCE</scope>
    <source>
        <strain evidence="2">NBD-18</strain>
    </source>
</reference>
<dbReference type="EMBL" id="JAAGRN010000003">
    <property type="protein sequence ID" value="NDY82758.1"/>
    <property type="molecule type" value="Genomic_DNA"/>
</dbReference>
<comment type="caution">
    <text evidence="2">The sequence shown here is derived from an EMBL/GenBank/DDBJ whole genome shotgun (WGS) entry which is preliminary data.</text>
</comment>
<dbReference type="PANTHER" id="PTHR40269">
    <property type="entry name" value="OUTER MEMBRANE PROTEIN-RELATED"/>
    <property type="match status" value="1"/>
</dbReference>
<evidence type="ECO:0000256" key="1">
    <source>
        <dbReference type="SAM" id="MobiDB-lite"/>
    </source>
</evidence>
<feature type="compositionally biased region" description="Gly residues" evidence="1">
    <location>
        <begin position="393"/>
        <end position="418"/>
    </location>
</feature>
<accession>A0A6B2QYJ4</accession>
<sequence length="418" mass="45731">MRKFVLSAASAALALTIGVGGELTGLNPSSVAHAQSAQQSGNLSAPQLQSLVSPIALYPDSLLSQMLMASTYPLEVAEAANWLRGNNRLSDTQLQDALKNQTWDNSVKSLISFPDALNMLGNKLDWTQQLGNAYLAQPKDVMQAIQVLRAKAKQAGNLQSNQQIQVTTNPQSEIIIAPSNPQVVYVPAYNPTVVYGAWPYPAYPPYPAYNPAWGLMTFGLGMAVGAALWSTPHWGSGSITVNNNTFNNFNRNFNNASNWSSERLGNTSDWTHNPAHRDGVSYGSTALNQRFGNQSGIDRNNIERQQRAMNDWRNNATPEDRQRAQQARENAQNTFNSHASAQEKQQAGQLRQQGRSDWSQDKASPNMAREASQENQLRSEGRSDWSQDRGSRSFGGGERNFGGGRGGFGGGHFGGFRR</sequence>
<feature type="compositionally biased region" description="Low complexity" evidence="1">
    <location>
        <begin position="324"/>
        <end position="333"/>
    </location>
</feature>
<dbReference type="PANTHER" id="PTHR40269:SF1">
    <property type="entry name" value="OUTER MEMBRANE PROTEIN"/>
    <property type="match status" value="1"/>
</dbReference>
<name>A0A6B2QYJ4_9BURK</name>
<feature type="compositionally biased region" description="Basic and acidic residues" evidence="1">
    <location>
        <begin position="377"/>
        <end position="391"/>
    </location>
</feature>
<evidence type="ECO:0000313" key="2">
    <source>
        <dbReference type="EMBL" id="NDY82758.1"/>
    </source>
</evidence>
<organism evidence="2">
    <name type="scientific">Sheuella amnicola</name>
    <dbReference type="NCBI Taxonomy" id="2707330"/>
    <lineage>
        <taxon>Bacteria</taxon>
        <taxon>Pseudomonadati</taxon>
        <taxon>Pseudomonadota</taxon>
        <taxon>Betaproteobacteria</taxon>
        <taxon>Burkholderiales</taxon>
        <taxon>Alcaligenaceae</taxon>
        <taxon>Sheuella</taxon>
    </lineage>
</organism>
<dbReference type="AlphaFoldDB" id="A0A6B2QYJ4"/>
<feature type="compositionally biased region" description="Polar residues" evidence="1">
    <location>
        <begin position="282"/>
        <end position="298"/>
    </location>
</feature>
<feature type="compositionally biased region" description="Polar residues" evidence="1">
    <location>
        <begin position="334"/>
        <end position="363"/>
    </location>
</feature>
<dbReference type="Pfam" id="PF11737">
    <property type="entry name" value="DUF3300"/>
    <property type="match status" value="1"/>
</dbReference>
<dbReference type="RefSeq" id="WP_163652502.1">
    <property type="nucleotide sequence ID" value="NZ_JAAGRN010000003.1"/>
</dbReference>
<proteinExistence type="predicted"/>
<gene>
    <name evidence="2" type="ORF">G3I67_05880</name>
</gene>
<feature type="region of interest" description="Disordered" evidence="1">
    <location>
        <begin position="268"/>
        <end position="418"/>
    </location>
</feature>
<protein>
    <submittedName>
        <fullName evidence="2">DUF3300 domain-containing protein</fullName>
    </submittedName>
</protein>
<dbReference type="InterPro" id="IPR021728">
    <property type="entry name" value="DUF3300"/>
</dbReference>